<dbReference type="KEGG" id="tbl:TBLA_0C06840"/>
<dbReference type="InParanoid" id="I2H274"/>
<dbReference type="EMBL" id="HE806318">
    <property type="protein sequence ID" value="CCH60476.1"/>
    <property type="molecule type" value="Genomic_DNA"/>
</dbReference>
<keyword evidence="3" id="KW-1185">Reference proteome</keyword>
<protein>
    <submittedName>
        <fullName evidence="2">Uncharacterized protein</fullName>
    </submittedName>
</protein>
<evidence type="ECO:0000313" key="3">
    <source>
        <dbReference type="Proteomes" id="UP000002866"/>
    </source>
</evidence>
<accession>I2H274</accession>
<feature type="compositionally biased region" description="Basic and acidic residues" evidence="1">
    <location>
        <begin position="59"/>
        <end position="69"/>
    </location>
</feature>
<feature type="compositionally biased region" description="Basic and acidic residues" evidence="1">
    <location>
        <begin position="121"/>
        <end position="168"/>
    </location>
</feature>
<gene>
    <name evidence="2" type="primary">TBLA0C06840</name>
    <name evidence="2" type="ORF">TBLA_0C06840</name>
</gene>
<feature type="compositionally biased region" description="Basic and acidic residues" evidence="1">
    <location>
        <begin position="78"/>
        <end position="114"/>
    </location>
</feature>
<dbReference type="GO" id="GO:0005737">
    <property type="term" value="C:cytoplasm"/>
    <property type="evidence" value="ECO:0007669"/>
    <property type="project" value="TreeGrafter"/>
</dbReference>
<dbReference type="PANTHER" id="PTHR28031:SF1">
    <property type="entry name" value="PROLINE-RICH PROTEIN HUA1"/>
    <property type="match status" value="1"/>
</dbReference>
<name>I2H274_HENB6</name>
<evidence type="ECO:0000313" key="2">
    <source>
        <dbReference type="EMBL" id="CCH60476.1"/>
    </source>
</evidence>
<dbReference type="InterPro" id="IPR038910">
    <property type="entry name" value="Hua1-like"/>
</dbReference>
<dbReference type="RefSeq" id="XP_004179995.1">
    <property type="nucleotide sequence ID" value="XM_004179947.1"/>
</dbReference>
<feature type="region of interest" description="Disordered" evidence="1">
    <location>
        <begin position="34"/>
        <end position="191"/>
    </location>
</feature>
<dbReference type="AlphaFoldDB" id="I2H274"/>
<sequence>MDSKDLDEKSSIKDTSVSITSSLSEEFENIDLNNVPESRYLSAPSINDTPQELSSISRYDSDGEKIDDRYYDDDDEDREFRRIQDLKDAEERERRRKYDEERLTIERQHAEFKRLKAMRRRKEDLRRREEEDTRRREEDARRRAEDERRHAEDVKFKQEREQKLREKALASALPSHVPPLPERNAASHATSFSDPNLLTSLEKNANITTAQPITVPVHSTFQEPLSPSLPTSNNFSERSLPPIPNTEKSLNGKIPPRSILKNSEHNHSSPGNYSHSSTLTKENTAINSGKHAAHPPKLAQSRQHPAHSEKSQQHHSHSIYNSVYASPPRYCKHHHCYHTYGSDDDSDLGLEYNDIERESDYPPPGIHNYRSHNDYITNPTTVPANYSPVRQKVRFQNVNVNNNQPLYLKPGDVRLGGPLCTECGGSGRQQFFLDDNICPRCGGFGRIVPRGSNVQLDPHTYYGY</sequence>
<reference evidence="2 3" key="1">
    <citation type="journal article" date="2011" name="Proc. Natl. Acad. Sci. U.S.A.">
        <title>Evolutionary erosion of yeast sex chromosomes by mating-type switching accidents.</title>
        <authorList>
            <person name="Gordon J.L."/>
            <person name="Armisen D."/>
            <person name="Proux-Wera E."/>
            <person name="Oheigeartaigh S.S."/>
            <person name="Byrne K.P."/>
            <person name="Wolfe K.H."/>
        </authorList>
    </citation>
    <scope>NUCLEOTIDE SEQUENCE [LARGE SCALE GENOMIC DNA]</scope>
    <source>
        <strain evidence="3">ATCC 34711 / CBS 6284 / DSM 70876 / NBRC 10599 / NRRL Y-10934 / UCD 77-7</strain>
    </source>
</reference>
<dbReference type="GeneID" id="14495456"/>
<dbReference type="HOGENOM" id="CLU_589470_0_0_1"/>
<feature type="compositionally biased region" description="Polar residues" evidence="1">
    <location>
        <begin position="268"/>
        <end position="287"/>
    </location>
</feature>
<organism evidence="2 3">
    <name type="scientific">Henningerozyma blattae (strain ATCC 34711 / CBS 6284 / DSM 70876 / NBRC 10599 / NRRL Y-10934 / UCD 77-7)</name>
    <name type="common">Yeast</name>
    <name type="synonym">Tetrapisispora blattae</name>
    <dbReference type="NCBI Taxonomy" id="1071380"/>
    <lineage>
        <taxon>Eukaryota</taxon>
        <taxon>Fungi</taxon>
        <taxon>Dikarya</taxon>
        <taxon>Ascomycota</taxon>
        <taxon>Saccharomycotina</taxon>
        <taxon>Saccharomycetes</taxon>
        <taxon>Saccharomycetales</taxon>
        <taxon>Saccharomycetaceae</taxon>
        <taxon>Henningerozyma</taxon>
    </lineage>
</organism>
<feature type="region of interest" description="Disordered" evidence="1">
    <location>
        <begin position="221"/>
        <end position="317"/>
    </location>
</feature>
<feature type="compositionally biased region" description="Polar residues" evidence="1">
    <location>
        <begin position="44"/>
        <end position="58"/>
    </location>
</feature>
<dbReference type="OrthoDB" id="2405700at2759"/>
<proteinExistence type="predicted"/>
<dbReference type="PANTHER" id="PTHR28031">
    <property type="entry name" value="PROLINE-RICH PROTEIN HUA1"/>
    <property type="match status" value="1"/>
</dbReference>
<dbReference type="Proteomes" id="UP000002866">
    <property type="component" value="Chromosome 3"/>
</dbReference>
<evidence type="ECO:0000256" key="1">
    <source>
        <dbReference type="SAM" id="MobiDB-lite"/>
    </source>
</evidence>
<dbReference type="STRING" id="1071380.I2H274"/>
<feature type="compositionally biased region" description="Polar residues" evidence="1">
    <location>
        <begin position="221"/>
        <end position="237"/>
    </location>
</feature>